<dbReference type="Proteomes" id="UP000681075">
    <property type="component" value="Unassembled WGS sequence"/>
</dbReference>
<evidence type="ECO:0000313" key="2">
    <source>
        <dbReference type="Proteomes" id="UP000681075"/>
    </source>
</evidence>
<dbReference type="RefSeq" id="WP_420240943.1">
    <property type="nucleotide sequence ID" value="NZ_BOPV01000001.1"/>
</dbReference>
<dbReference type="EMBL" id="BOPV01000001">
    <property type="protein sequence ID" value="GIL38030.1"/>
    <property type="molecule type" value="Genomic_DNA"/>
</dbReference>
<protein>
    <submittedName>
        <fullName evidence="1">Uncharacterized protein</fullName>
    </submittedName>
</protein>
<comment type="caution">
    <text evidence="1">The sequence shown here is derived from an EMBL/GenBank/DDBJ whole genome shotgun (WGS) entry which is preliminary data.</text>
</comment>
<proteinExistence type="predicted"/>
<dbReference type="AlphaFoldDB" id="A0A8S8X9Y4"/>
<accession>A0A8S8X9Y4</accession>
<organism evidence="1 2">
    <name type="scientific">Roseiterribacter gracilis</name>
    <dbReference type="NCBI Taxonomy" id="2812848"/>
    <lineage>
        <taxon>Bacteria</taxon>
        <taxon>Pseudomonadati</taxon>
        <taxon>Pseudomonadota</taxon>
        <taxon>Alphaproteobacteria</taxon>
        <taxon>Rhodospirillales</taxon>
        <taxon>Roseiterribacteraceae</taxon>
        <taxon>Roseiterribacter</taxon>
    </lineage>
</organism>
<gene>
    <name evidence="1" type="ORF">TMPK1_02670</name>
</gene>
<name>A0A8S8X9Y4_9PROT</name>
<sequence length="362" mass="40615">MRLGTTAKITKAQLGACENAMRVTPGFLTGKNRRSPTITKILRLLHEKLDEDRGYAFLMTIAIAGLIQQVSQDTGKNPTLNGLLRSQPNKRSKTLTLACAGKVYSLRTLYERLHNFAVLDLARPSVPYGPQQATESWPDFKAEMQMVLGMTPTERATLILQILSLLMKRWPPITSVNTASFKARPFTTLLAKFPISTQGERHGAMMQAIAYGYYRADAPNLALETAKSRAGGKRTQRVGDIDGYSGRALALSVEVKALRLLASHQPQMQRFLNALAMHKNTTAVVVASDFEAEYRRTLESRGLSTISLEELQRSVKLWDMPKQIQAVRGVWYFLNRVERKPEMQTRLEDFIASRFSIREVLG</sequence>
<keyword evidence="2" id="KW-1185">Reference proteome</keyword>
<reference evidence="1" key="1">
    <citation type="submission" date="2021-02" db="EMBL/GenBank/DDBJ databases">
        <title>Genome sequence of Rhodospirillales sp. strain TMPK1 isolated from soil.</title>
        <authorList>
            <person name="Nakai R."/>
            <person name="Kusada H."/>
            <person name="Tamaki H."/>
        </authorList>
    </citation>
    <scope>NUCLEOTIDE SEQUENCE</scope>
    <source>
        <strain evidence="1">TMPK1</strain>
    </source>
</reference>
<evidence type="ECO:0000313" key="1">
    <source>
        <dbReference type="EMBL" id="GIL38030.1"/>
    </source>
</evidence>